<accession>A0A1M3U0M1</accession>
<sequence>KNRDCSQRVTRTQDPVGSHSRINSPLFRVSRLDRAPPKLCQLVGQLSSVLSVAPHAANIS</sequence>
<evidence type="ECO:0000313" key="3">
    <source>
        <dbReference type="Proteomes" id="UP000184063"/>
    </source>
</evidence>
<feature type="region of interest" description="Disordered" evidence="1">
    <location>
        <begin position="1"/>
        <end position="22"/>
    </location>
</feature>
<evidence type="ECO:0000313" key="2">
    <source>
        <dbReference type="EMBL" id="OJZ92557.1"/>
    </source>
</evidence>
<feature type="non-terminal residue" evidence="2">
    <location>
        <position position="1"/>
    </location>
</feature>
<protein>
    <submittedName>
        <fullName evidence="2">Uncharacterized protein</fullName>
    </submittedName>
</protein>
<organism evidence="2 3">
    <name type="scientific">Aspergillus luchuensis (strain CBS 106.47)</name>
    <dbReference type="NCBI Taxonomy" id="1137211"/>
    <lineage>
        <taxon>Eukaryota</taxon>
        <taxon>Fungi</taxon>
        <taxon>Dikarya</taxon>
        <taxon>Ascomycota</taxon>
        <taxon>Pezizomycotina</taxon>
        <taxon>Eurotiomycetes</taxon>
        <taxon>Eurotiomycetidae</taxon>
        <taxon>Eurotiales</taxon>
        <taxon>Aspergillaceae</taxon>
        <taxon>Aspergillus</taxon>
        <taxon>Aspergillus subgen. Circumdati</taxon>
    </lineage>
</organism>
<dbReference type="VEuPathDB" id="FungiDB:ASPFODRAFT_214214"/>
<dbReference type="Proteomes" id="UP000184063">
    <property type="component" value="Unassembled WGS sequence"/>
</dbReference>
<reference evidence="3" key="1">
    <citation type="journal article" date="2017" name="Genome Biol.">
        <title>Comparative genomics reveals high biological diversity and specific adaptations in the industrially and medically important fungal genus Aspergillus.</title>
        <authorList>
            <person name="de Vries R.P."/>
            <person name="Riley R."/>
            <person name="Wiebenga A."/>
            <person name="Aguilar-Osorio G."/>
            <person name="Amillis S."/>
            <person name="Uchima C.A."/>
            <person name="Anderluh G."/>
            <person name="Asadollahi M."/>
            <person name="Askin M."/>
            <person name="Barry K."/>
            <person name="Battaglia E."/>
            <person name="Bayram O."/>
            <person name="Benocci T."/>
            <person name="Braus-Stromeyer S.A."/>
            <person name="Caldana C."/>
            <person name="Canovas D."/>
            <person name="Cerqueira G.C."/>
            <person name="Chen F."/>
            <person name="Chen W."/>
            <person name="Choi C."/>
            <person name="Clum A."/>
            <person name="Dos Santos R.A."/>
            <person name="Damasio A.R."/>
            <person name="Diallinas G."/>
            <person name="Emri T."/>
            <person name="Fekete E."/>
            <person name="Flipphi M."/>
            <person name="Freyberg S."/>
            <person name="Gallo A."/>
            <person name="Gournas C."/>
            <person name="Habgood R."/>
            <person name="Hainaut M."/>
            <person name="Harispe M.L."/>
            <person name="Henrissat B."/>
            <person name="Hilden K.S."/>
            <person name="Hope R."/>
            <person name="Hossain A."/>
            <person name="Karabika E."/>
            <person name="Karaffa L."/>
            <person name="Karanyi Z."/>
            <person name="Krasevec N."/>
            <person name="Kuo A."/>
            <person name="Kusch H."/>
            <person name="LaButti K."/>
            <person name="Lagendijk E.L."/>
            <person name="Lapidus A."/>
            <person name="Levasseur A."/>
            <person name="Lindquist E."/>
            <person name="Lipzen A."/>
            <person name="Logrieco A.F."/>
            <person name="MacCabe A."/>
            <person name="Maekelae M.R."/>
            <person name="Malavazi I."/>
            <person name="Melin P."/>
            <person name="Meyer V."/>
            <person name="Mielnichuk N."/>
            <person name="Miskei M."/>
            <person name="Molnar A.P."/>
            <person name="Mule G."/>
            <person name="Ngan C.Y."/>
            <person name="Orejas M."/>
            <person name="Orosz E."/>
            <person name="Ouedraogo J.P."/>
            <person name="Overkamp K.M."/>
            <person name="Park H.-S."/>
            <person name="Perrone G."/>
            <person name="Piumi F."/>
            <person name="Punt P.J."/>
            <person name="Ram A.F."/>
            <person name="Ramon A."/>
            <person name="Rauscher S."/>
            <person name="Record E."/>
            <person name="Riano-Pachon D.M."/>
            <person name="Robert V."/>
            <person name="Roehrig J."/>
            <person name="Ruller R."/>
            <person name="Salamov A."/>
            <person name="Salih N.S."/>
            <person name="Samson R.A."/>
            <person name="Sandor E."/>
            <person name="Sanguinetti M."/>
            <person name="Schuetze T."/>
            <person name="Sepcic K."/>
            <person name="Shelest E."/>
            <person name="Sherlock G."/>
            <person name="Sophianopoulou V."/>
            <person name="Squina F.M."/>
            <person name="Sun H."/>
            <person name="Susca A."/>
            <person name="Todd R.B."/>
            <person name="Tsang A."/>
            <person name="Unkles S.E."/>
            <person name="van de Wiele N."/>
            <person name="van Rossen-Uffink D."/>
            <person name="Oliveira J.V."/>
            <person name="Vesth T.C."/>
            <person name="Visser J."/>
            <person name="Yu J.-H."/>
            <person name="Zhou M."/>
            <person name="Andersen M.R."/>
            <person name="Archer D.B."/>
            <person name="Baker S.E."/>
            <person name="Benoit I."/>
            <person name="Brakhage A.A."/>
            <person name="Braus G.H."/>
            <person name="Fischer R."/>
            <person name="Frisvad J.C."/>
            <person name="Goldman G.H."/>
            <person name="Houbraken J."/>
            <person name="Oakley B."/>
            <person name="Pocsi I."/>
            <person name="Scazzocchio C."/>
            <person name="Seiboth B."/>
            <person name="vanKuyk P.A."/>
            <person name="Wortman J."/>
            <person name="Dyer P.S."/>
            <person name="Grigoriev I.V."/>
        </authorList>
    </citation>
    <scope>NUCLEOTIDE SEQUENCE [LARGE SCALE GENOMIC DNA]</scope>
    <source>
        <strain evidence="3">CBS 106.47</strain>
    </source>
</reference>
<dbReference type="EMBL" id="KV878236">
    <property type="protein sequence ID" value="OJZ92557.1"/>
    <property type="molecule type" value="Genomic_DNA"/>
</dbReference>
<proteinExistence type="predicted"/>
<evidence type="ECO:0000256" key="1">
    <source>
        <dbReference type="SAM" id="MobiDB-lite"/>
    </source>
</evidence>
<dbReference type="AlphaFoldDB" id="A0A1M3U0M1"/>
<name>A0A1M3U0M1_ASPLC</name>
<feature type="compositionally biased region" description="Polar residues" evidence="1">
    <location>
        <begin position="7"/>
        <end position="22"/>
    </location>
</feature>
<gene>
    <name evidence="2" type="ORF">ASPFODRAFT_214214</name>
</gene>